<dbReference type="EMBL" id="PGGO01000016">
    <property type="protein sequence ID" value="PSH65661.1"/>
    <property type="molecule type" value="Genomic_DNA"/>
</dbReference>
<keyword evidence="2" id="KW-1185">Reference proteome</keyword>
<protein>
    <recommendedName>
        <fullName evidence="3">Prevent host death protein, Phd antitoxin</fullName>
    </recommendedName>
</protein>
<dbReference type="Gene3D" id="6.20.450.20">
    <property type="match status" value="1"/>
</dbReference>
<dbReference type="Proteomes" id="UP000241444">
    <property type="component" value="Unassembled WGS sequence"/>
</dbReference>
<gene>
    <name evidence="1" type="ORF">CU102_19385</name>
</gene>
<proteinExistence type="predicted"/>
<organism evidence="1 2">
    <name type="scientific">Phyllobacterium brassicacearum</name>
    <dbReference type="NCBI Taxonomy" id="314235"/>
    <lineage>
        <taxon>Bacteria</taxon>
        <taxon>Pseudomonadati</taxon>
        <taxon>Pseudomonadota</taxon>
        <taxon>Alphaproteobacteria</taxon>
        <taxon>Hyphomicrobiales</taxon>
        <taxon>Phyllobacteriaceae</taxon>
        <taxon>Phyllobacterium</taxon>
    </lineage>
</organism>
<dbReference type="AlphaFoldDB" id="A0A2P7BGP4"/>
<sequence>MTAETIDHTTLSRLVEAGAVRGAHVVGQAGGWAVTVKYGMAERSLAAQRSRQVRLFKRMETLVSYLKAVGISHFDVDAADYTPEGGKDHSRPDRAEALRRVHEAAAHDKWFRQQVGEAIREADDPSTVWVSNDDANKGWAKKRAALAARIAAGDKA</sequence>
<evidence type="ECO:0008006" key="3">
    <source>
        <dbReference type="Google" id="ProtNLM"/>
    </source>
</evidence>
<reference evidence="2" key="1">
    <citation type="submission" date="2017-11" db="EMBL/GenBank/DDBJ databases">
        <authorList>
            <person name="Kuznetsova I."/>
            <person name="Sazanova A."/>
            <person name="Chirak E."/>
            <person name="Safronova V."/>
            <person name="Willems A."/>
        </authorList>
    </citation>
    <scope>NUCLEOTIDE SEQUENCE [LARGE SCALE GENOMIC DNA]</scope>
    <source>
        <strain evidence="2">STM 196</strain>
    </source>
</reference>
<dbReference type="RefSeq" id="WP_106712759.1">
    <property type="nucleotide sequence ID" value="NZ_PGGO01000016.1"/>
</dbReference>
<dbReference type="OrthoDB" id="3174560at2"/>
<evidence type="ECO:0000313" key="2">
    <source>
        <dbReference type="Proteomes" id="UP000241444"/>
    </source>
</evidence>
<name>A0A2P7BGP4_9HYPH</name>
<evidence type="ECO:0000313" key="1">
    <source>
        <dbReference type="EMBL" id="PSH65661.1"/>
    </source>
</evidence>
<accession>A0A2P7BGP4</accession>
<comment type="caution">
    <text evidence="1">The sequence shown here is derived from an EMBL/GenBank/DDBJ whole genome shotgun (WGS) entry which is preliminary data.</text>
</comment>